<evidence type="ECO:0000256" key="5">
    <source>
        <dbReference type="ARBA" id="ARBA00023239"/>
    </source>
</evidence>
<dbReference type="PANTHER" id="PTHR43375:SF1">
    <property type="entry name" value="OROTIDINE 5'-PHOSPHATE DECARBOXYLASE"/>
    <property type="match status" value="1"/>
</dbReference>
<dbReference type="InterPro" id="IPR011060">
    <property type="entry name" value="RibuloseP-bd_barrel"/>
</dbReference>
<evidence type="ECO:0000256" key="3">
    <source>
        <dbReference type="ARBA" id="ARBA00022793"/>
    </source>
</evidence>
<dbReference type="InterPro" id="IPR018089">
    <property type="entry name" value="OMPdecase_AS"/>
</dbReference>
<dbReference type="STRING" id="1561003.Ark11_1088"/>
<dbReference type="OrthoDB" id="9808470at2"/>
<dbReference type="UniPathway" id="UPA00070">
    <property type="reaction ID" value="UER00120"/>
</dbReference>
<evidence type="ECO:0000256" key="2">
    <source>
        <dbReference type="ARBA" id="ARBA00008847"/>
    </source>
</evidence>
<dbReference type="InterPro" id="IPR001754">
    <property type="entry name" value="OMPdeCOase_dom"/>
</dbReference>
<name>A0A0S4M6L2_9BURK</name>
<dbReference type="Proteomes" id="UP000198651">
    <property type="component" value="Chromosome I"/>
</dbReference>
<dbReference type="NCBIfam" id="TIGR02127">
    <property type="entry name" value="pyrF_sub2"/>
    <property type="match status" value="1"/>
</dbReference>
<evidence type="ECO:0000256" key="4">
    <source>
        <dbReference type="ARBA" id="ARBA00022975"/>
    </source>
</evidence>
<dbReference type="EMBL" id="LN906597">
    <property type="protein sequence ID" value="CUT17901.1"/>
    <property type="molecule type" value="Genomic_DNA"/>
</dbReference>
<dbReference type="CDD" id="cd04725">
    <property type="entry name" value="OMP_decarboxylase_like"/>
    <property type="match status" value="1"/>
</dbReference>
<keyword evidence="5" id="KW-0456">Lyase</keyword>
<dbReference type="InterPro" id="IPR011995">
    <property type="entry name" value="OMPdecase_type-2"/>
</dbReference>
<dbReference type="Gene3D" id="3.20.20.70">
    <property type="entry name" value="Aldolase class I"/>
    <property type="match status" value="1"/>
</dbReference>
<dbReference type="PANTHER" id="PTHR43375">
    <property type="entry name" value="OROTIDINE 5'-PHOSPHATE DECARBOXYLASE"/>
    <property type="match status" value="1"/>
</dbReference>
<proteinExistence type="inferred from homology"/>
<dbReference type="PROSITE" id="PS00156">
    <property type="entry name" value="OMPDECASE"/>
    <property type="match status" value="1"/>
</dbReference>
<gene>
    <name evidence="9" type="primary">pyrF</name>
    <name evidence="9" type="ORF">Ark11_1088</name>
</gene>
<dbReference type="GO" id="GO:0044205">
    <property type="term" value="P:'de novo' UMP biosynthetic process"/>
    <property type="evidence" value="ECO:0007669"/>
    <property type="project" value="UniProtKB-UniPathway"/>
</dbReference>
<dbReference type="PATRIC" id="fig|1561003.3.peg.1116"/>
<accession>A0A0S4M6L2</accession>
<dbReference type="Pfam" id="PF00215">
    <property type="entry name" value="OMPdecase"/>
    <property type="match status" value="1"/>
</dbReference>
<keyword evidence="3" id="KW-0210">Decarboxylase</keyword>
<protein>
    <recommendedName>
        <fullName evidence="7">Orotidine-5'-phosphate decarboxylase</fullName>
        <ecNumber evidence="7">4.1.1.23</ecNumber>
    </recommendedName>
</protein>
<evidence type="ECO:0000259" key="8">
    <source>
        <dbReference type="SMART" id="SM00934"/>
    </source>
</evidence>
<keyword evidence="10" id="KW-1185">Reference proteome</keyword>
<dbReference type="GO" id="GO:0004590">
    <property type="term" value="F:orotidine-5'-phosphate decarboxylase activity"/>
    <property type="evidence" value="ECO:0007669"/>
    <property type="project" value="UniProtKB-UniRule"/>
</dbReference>
<reference evidence="10" key="1">
    <citation type="submission" date="2015-11" db="EMBL/GenBank/DDBJ databases">
        <authorList>
            <person name="Seth-Smith H.M.B."/>
        </authorList>
    </citation>
    <scope>NUCLEOTIDE SEQUENCE [LARGE SCALE GENOMIC DNA]</scope>
    <source>
        <strain evidence="10">2013Ark11</strain>
    </source>
</reference>
<dbReference type="AlphaFoldDB" id="A0A0S4M6L2"/>
<dbReference type="EC" id="4.1.1.23" evidence="7"/>
<evidence type="ECO:0000313" key="9">
    <source>
        <dbReference type="EMBL" id="CUT17901.1"/>
    </source>
</evidence>
<comment type="similarity">
    <text evidence="2">Belongs to the OMP decarboxylase family. Type 2 subfamily.</text>
</comment>
<comment type="pathway">
    <text evidence="1">Pyrimidine metabolism; UMP biosynthesis via de novo pathway; UMP from orotate: step 2/2.</text>
</comment>
<comment type="catalytic activity">
    <reaction evidence="6">
        <text>orotidine 5'-phosphate + H(+) = UMP + CO2</text>
        <dbReference type="Rhea" id="RHEA:11596"/>
        <dbReference type="ChEBI" id="CHEBI:15378"/>
        <dbReference type="ChEBI" id="CHEBI:16526"/>
        <dbReference type="ChEBI" id="CHEBI:57538"/>
        <dbReference type="ChEBI" id="CHEBI:57865"/>
        <dbReference type="EC" id="4.1.1.23"/>
    </reaction>
</comment>
<evidence type="ECO:0000256" key="6">
    <source>
        <dbReference type="ARBA" id="ARBA00049157"/>
    </source>
</evidence>
<dbReference type="GO" id="GO:0006207">
    <property type="term" value="P:'de novo' pyrimidine nucleobase biosynthetic process"/>
    <property type="evidence" value="ECO:0007669"/>
    <property type="project" value="InterPro"/>
</dbReference>
<dbReference type="SMART" id="SM00934">
    <property type="entry name" value="OMPdecase"/>
    <property type="match status" value="1"/>
</dbReference>
<feature type="domain" description="Orotidine 5'-phosphate decarboxylase" evidence="8">
    <location>
        <begin position="22"/>
        <end position="253"/>
    </location>
</feature>
<evidence type="ECO:0000256" key="7">
    <source>
        <dbReference type="NCBIfam" id="TIGR02127"/>
    </source>
</evidence>
<dbReference type="InterPro" id="IPR013785">
    <property type="entry name" value="Aldolase_TIM"/>
</dbReference>
<evidence type="ECO:0000313" key="10">
    <source>
        <dbReference type="Proteomes" id="UP000198651"/>
    </source>
</evidence>
<dbReference type="SUPFAM" id="SSF51366">
    <property type="entry name" value="Ribulose-phoshate binding barrel"/>
    <property type="match status" value="1"/>
</dbReference>
<sequence length="279" mass="30659">MAVCRSSFFGHLGRYQSQVSSLLCVGIDPDPDVIGNPAEVYAFCENLVKQTAPFVCAFKIQVACFAANALENDLRRIIDFIHLNYPNVSVILDSKRGDIPSTACWYARECFGRYCADATTVQPYLGADAILPFSSYDQNGQRGVFVLCKTSNLGSSDLQELRLEDDLPVYMSVARMVSKFCSSYDNCGLVVGATYPDAIAHIRLHFPDVWLLIPGVGAQGGSLERVMDITGGYRVLITVSRSVIYPSRFFTDKNMTSADAALAIRDQINLGKLMASDEK</sequence>
<keyword evidence="4" id="KW-0665">Pyrimidine biosynthesis</keyword>
<organism evidence="9 10">
    <name type="scientific">Candidatus Ichthyocystis hellenicum</name>
    <dbReference type="NCBI Taxonomy" id="1561003"/>
    <lineage>
        <taxon>Bacteria</taxon>
        <taxon>Pseudomonadati</taxon>
        <taxon>Pseudomonadota</taxon>
        <taxon>Betaproteobacteria</taxon>
        <taxon>Burkholderiales</taxon>
        <taxon>Candidatus Ichthyocystis</taxon>
    </lineage>
</organism>
<evidence type="ECO:0000256" key="1">
    <source>
        <dbReference type="ARBA" id="ARBA00004861"/>
    </source>
</evidence>